<dbReference type="PANTHER" id="PTHR22789:SF0">
    <property type="entry name" value="3-OXO-TETRONATE 4-PHOSPHATE DECARBOXYLASE-RELATED"/>
    <property type="match status" value="1"/>
</dbReference>
<dbReference type="AlphaFoldDB" id="R6I8R1"/>
<sequence length="228" mass="24528">MQDDLIIDAARRQIVTAGIKMVEQKMIAGSWGNLSIKIDTSRCAITPSGRSYDSLNTEDIVVVDMQGNKIKGALIPSSETPLHLAIYNAIPAAQAIVHTHSVYASACAALHRSIPALIEDLVQIIGGSVDVAEYALPGTKVLAENALIALQNKKAALLANHGVVCWGNSLETALIAAEIVEKAAHIYCICETMGGAKLLPESDIAIMHDFYKQHYSKRQIEKGDEVLE</sequence>
<dbReference type="STRING" id="1262914.BN533_01594"/>
<dbReference type="InterPro" id="IPR001303">
    <property type="entry name" value="Aldolase_II/adducin_N"/>
</dbReference>
<accession>R6I8R1</accession>
<feature type="domain" description="Class II aldolase/adducin N-terminal" evidence="3">
    <location>
        <begin position="12"/>
        <end position="188"/>
    </location>
</feature>
<keyword evidence="2" id="KW-0456">Lyase</keyword>
<evidence type="ECO:0000313" key="4">
    <source>
        <dbReference type="EMBL" id="CDB46538.1"/>
    </source>
</evidence>
<dbReference type="PANTHER" id="PTHR22789">
    <property type="entry name" value="FUCULOSE PHOSPHATE ALDOLASE"/>
    <property type="match status" value="1"/>
</dbReference>
<dbReference type="eggNOG" id="COG0235">
    <property type="taxonomic scope" value="Bacteria"/>
</dbReference>
<dbReference type="Gene3D" id="3.40.225.10">
    <property type="entry name" value="Class II aldolase/adducin N-terminal domain"/>
    <property type="match status" value="1"/>
</dbReference>
<dbReference type="RefSeq" id="WP_021718494.1">
    <property type="nucleotide sequence ID" value="NZ_CAUERG010000002.1"/>
</dbReference>
<dbReference type="GO" id="GO:0046872">
    <property type="term" value="F:metal ion binding"/>
    <property type="evidence" value="ECO:0007669"/>
    <property type="project" value="UniProtKB-KW"/>
</dbReference>
<evidence type="ECO:0000259" key="3">
    <source>
        <dbReference type="SMART" id="SM01007"/>
    </source>
</evidence>
<dbReference type="GO" id="GO:0005829">
    <property type="term" value="C:cytosol"/>
    <property type="evidence" value="ECO:0007669"/>
    <property type="project" value="TreeGrafter"/>
</dbReference>
<dbReference type="Pfam" id="PF00596">
    <property type="entry name" value="Aldolase_II"/>
    <property type="match status" value="1"/>
</dbReference>
<evidence type="ECO:0000256" key="1">
    <source>
        <dbReference type="ARBA" id="ARBA00022723"/>
    </source>
</evidence>
<dbReference type="InterPro" id="IPR050197">
    <property type="entry name" value="Aldolase_class_II_sugar_metab"/>
</dbReference>
<reference evidence="4" key="1">
    <citation type="submission" date="2012-11" db="EMBL/GenBank/DDBJ databases">
        <title>Dependencies among metagenomic species, viruses, plasmids and units of genetic variation.</title>
        <authorList>
            <person name="Nielsen H.B."/>
            <person name="Almeida M."/>
            <person name="Juncker A.S."/>
            <person name="Rasmussen S."/>
            <person name="Li J."/>
            <person name="Sunagawa S."/>
            <person name="Plichta D."/>
            <person name="Gautier L."/>
            <person name="Le Chatelier E."/>
            <person name="Peletier E."/>
            <person name="Bonde I."/>
            <person name="Nielsen T."/>
            <person name="Manichanh C."/>
            <person name="Arumugam M."/>
            <person name="Batto J."/>
            <person name="Santos M.B.Q.D."/>
            <person name="Blom N."/>
            <person name="Borruel N."/>
            <person name="Burgdorf K.S."/>
            <person name="Boumezbeur F."/>
            <person name="Casellas F."/>
            <person name="Dore J."/>
            <person name="Guarner F."/>
            <person name="Hansen T."/>
            <person name="Hildebrand F."/>
            <person name="Kaas R.S."/>
            <person name="Kennedy S."/>
            <person name="Kristiansen K."/>
            <person name="Kultima J.R."/>
            <person name="Leonard P."/>
            <person name="Levenez F."/>
            <person name="Lund O."/>
            <person name="Moumen B."/>
            <person name="Le Paslier D."/>
            <person name="Pons N."/>
            <person name="Pedersen O."/>
            <person name="Prifti E."/>
            <person name="Qin J."/>
            <person name="Raes J."/>
            <person name="Tap J."/>
            <person name="Tims S."/>
            <person name="Ussery D.W."/>
            <person name="Yamada T."/>
            <person name="MetaHit consortium"/>
            <person name="Renault P."/>
            <person name="Sicheritz-Ponten T."/>
            <person name="Bork P."/>
            <person name="Wang J."/>
            <person name="Brunak S."/>
            <person name="Ehrlich S.D."/>
        </authorList>
    </citation>
    <scope>NUCLEOTIDE SEQUENCE [LARGE SCALE GENOMIC DNA]</scope>
</reference>
<dbReference type="GO" id="GO:0016832">
    <property type="term" value="F:aldehyde-lyase activity"/>
    <property type="evidence" value="ECO:0007669"/>
    <property type="project" value="TreeGrafter"/>
</dbReference>
<dbReference type="GO" id="GO:0019323">
    <property type="term" value="P:pentose catabolic process"/>
    <property type="evidence" value="ECO:0007669"/>
    <property type="project" value="TreeGrafter"/>
</dbReference>
<proteinExistence type="predicted"/>
<dbReference type="SMART" id="SM01007">
    <property type="entry name" value="Aldolase_II"/>
    <property type="match status" value="1"/>
</dbReference>
<dbReference type="SUPFAM" id="SSF53639">
    <property type="entry name" value="AraD/HMP-PK domain-like"/>
    <property type="match status" value="1"/>
</dbReference>
<gene>
    <name evidence="4" type="ORF">BN533_01594</name>
</gene>
<organism evidence="4">
    <name type="scientific">Phascolarctobacterium faecium</name>
    <dbReference type="NCBI Taxonomy" id="33025"/>
    <lineage>
        <taxon>Bacteria</taxon>
        <taxon>Bacillati</taxon>
        <taxon>Bacillota</taxon>
        <taxon>Negativicutes</taxon>
        <taxon>Acidaminococcales</taxon>
        <taxon>Acidaminococcaceae</taxon>
        <taxon>Phascolarctobacterium</taxon>
    </lineage>
</organism>
<protein>
    <submittedName>
        <fullName evidence="4">Putative L-ribulose-5-phosphate 4-epimerase</fullName>
    </submittedName>
</protein>
<dbReference type="InterPro" id="IPR036409">
    <property type="entry name" value="Aldolase_II/adducin_N_sf"/>
</dbReference>
<keyword evidence="1" id="KW-0479">Metal-binding</keyword>
<dbReference type="HOGENOM" id="CLU_006033_3_0_9"/>
<name>R6I8R1_9FIRM</name>
<dbReference type="EMBL" id="CBDS010000087">
    <property type="protein sequence ID" value="CDB46538.1"/>
    <property type="molecule type" value="Genomic_DNA"/>
</dbReference>
<comment type="caution">
    <text evidence="4">The sequence shown here is derived from an EMBL/GenBank/DDBJ whole genome shotgun (WGS) entry which is preliminary data.</text>
</comment>
<evidence type="ECO:0000256" key="2">
    <source>
        <dbReference type="ARBA" id="ARBA00023239"/>
    </source>
</evidence>